<dbReference type="GO" id="GO:0005737">
    <property type="term" value="C:cytoplasm"/>
    <property type="evidence" value="ECO:0007669"/>
    <property type="project" value="UniProtKB-SubCell"/>
</dbReference>
<dbReference type="PANTHER" id="PTHR33238:SF11">
    <property type="entry name" value="TRANSCRIPTIONAL REGULATOR MNTR"/>
    <property type="match status" value="1"/>
</dbReference>
<dbReference type="InterPro" id="IPR022689">
    <property type="entry name" value="Iron_dep_repressor"/>
</dbReference>
<evidence type="ECO:0000256" key="9">
    <source>
        <dbReference type="ARBA" id="ARBA00023163"/>
    </source>
</evidence>
<dbReference type="Proteomes" id="UP000501830">
    <property type="component" value="Chromosome"/>
</dbReference>
<evidence type="ECO:0000256" key="11">
    <source>
        <dbReference type="ARBA" id="ARBA00032593"/>
    </source>
</evidence>
<dbReference type="SUPFAM" id="SSF47979">
    <property type="entry name" value="Iron-dependent repressor protein, dimerization domain"/>
    <property type="match status" value="1"/>
</dbReference>
<dbReference type="PROSITE" id="PS50944">
    <property type="entry name" value="HTH_DTXR"/>
    <property type="match status" value="1"/>
</dbReference>
<feature type="domain" description="HTH dtxR-type" evidence="12">
    <location>
        <begin position="1"/>
        <end position="62"/>
    </location>
</feature>
<sequence>MTPQKEDYLKVIFELGGADNLITNKMIGTALSVSAASVTEMSAKLLKDEYILHIPYQGVRLSDKGLIYANKIIRKHRLWEVFLEKHLGFGWEEVHELAEMLEHVSPDILINRLEEFLGYPSVDPHGSVIPDRDGKQKKVSTKTLDELTVGNNFTIMEVVDDTEFLTYLTDKKIQLQNIFTLIEKESADGYYLFSDEVGRVYQISNQDSHKVRIHRDQ</sequence>
<protein>
    <recommendedName>
        <fullName evidence="11">Manganese transport regulator</fullName>
    </recommendedName>
</protein>
<dbReference type="GO" id="GO:0046983">
    <property type="term" value="F:protein dimerization activity"/>
    <property type="evidence" value="ECO:0007669"/>
    <property type="project" value="InterPro"/>
</dbReference>
<dbReference type="KEGG" id="jpo:G7058_10745"/>
<comment type="similarity">
    <text evidence="2">Belongs to the DtxR/MntR family.</text>
</comment>
<dbReference type="InterPro" id="IPR022687">
    <property type="entry name" value="HTH_DTXR"/>
</dbReference>
<keyword evidence="6" id="KW-0805">Transcription regulation</keyword>
<name>A0A6G7WJR5_9LACT</name>
<evidence type="ECO:0000256" key="2">
    <source>
        <dbReference type="ARBA" id="ARBA00007871"/>
    </source>
</evidence>
<dbReference type="InterPro" id="IPR036421">
    <property type="entry name" value="Fe_dep_repressor_sf"/>
</dbReference>
<dbReference type="PANTHER" id="PTHR33238">
    <property type="entry name" value="IRON (METAL) DEPENDENT REPRESSOR, DTXR FAMILY"/>
    <property type="match status" value="1"/>
</dbReference>
<dbReference type="InterPro" id="IPR036388">
    <property type="entry name" value="WH-like_DNA-bd_sf"/>
</dbReference>
<dbReference type="Gene3D" id="1.10.10.10">
    <property type="entry name" value="Winged helix-like DNA-binding domain superfamily/Winged helix DNA-binding domain"/>
    <property type="match status" value="1"/>
</dbReference>
<evidence type="ECO:0000313" key="14">
    <source>
        <dbReference type="Proteomes" id="UP000501830"/>
    </source>
</evidence>
<keyword evidence="5" id="KW-0678">Repressor</keyword>
<evidence type="ECO:0000256" key="3">
    <source>
        <dbReference type="ARBA" id="ARBA00011738"/>
    </source>
</evidence>
<dbReference type="AlphaFoldDB" id="A0A6G7WJR5"/>
<comment type="subcellular location">
    <subcellularLocation>
        <location evidence="1">Cytoplasm</location>
    </subcellularLocation>
</comment>
<evidence type="ECO:0000256" key="10">
    <source>
        <dbReference type="ARBA" id="ARBA00023211"/>
    </source>
</evidence>
<dbReference type="InterPro" id="IPR038157">
    <property type="entry name" value="FeoA_core_dom"/>
</dbReference>
<evidence type="ECO:0000256" key="6">
    <source>
        <dbReference type="ARBA" id="ARBA00023015"/>
    </source>
</evidence>
<evidence type="ECO:0000259" key="12">
    <source>
        <dbReference type="PROSITE" id="PS50944"/>
    </source>
</evidence>
<evidence type="ECO:0000256" key="1">
    <source>
        <dbReference type="ARBA" id="ARBA00004496"/>
    </source>
</evidence>
<evidence type="ECO:0000256" key="8">
    <source>
        <dbReference type="ARBA" id="ARBA00023159"/>
    </source>
</evidence>
<dbReference type="GeneID" id="94553764"/>
<dbReference type="RefSeq" id="WP_166063513.1">
    <property type="nucleotide sequence ID" value="NZ_CP049889.1"/>
</dbReference>
<accession>A0A6G7WJR5</accession>
<dbReference type="InterPro" id="IPR050536">
    <property type="entry name" value="DtxR_MntR_Metal-Reg"/>
</dbReference>
<dbReference type="SUPFAM" id="SSF46785">
    <property type="entry name" value="Winged helix' DNA-binding domain"/>
    <property type="match status" value="1"/>
</dbReference>
<evidence type="ECO:0000313" key="13">
    <source>
        <dbReference type="EMBL" id="QIK52482.1"/>
    </source>
</evidence>
<gene>
    <name evidence="13" type="ORF">G7058_10745</name>
</gene>
<dbReference type="Pfam" id="PF02742">
    <property type="entry name" value="Fe_dep_repr_C"/>
    <property type="match status" value="1"/>
</dbReference>
<keyword evidence="9" id="KW-0804">Transcription</keyword>
<evidence type="ECO:0000256" key="5">
    <source>
        <dbReference type="ARBA" id="ARBA00022491"/>
    </source>
</evidence>
<dbReference type="Gene3D" id="2.30.30.90">
    <property type="match status" value="1"/>
</dbReference>
<dbReference type="GO" id="GO:0003700">
    <property type="term" value="F:DNA-binding transcription factor activity"/>
    <property type="evidence" value="ECO:0007669"/>
    <property type="project" value="InterPro"/>
</dbReference>
<keyword evidence="4" id="KW-0963">Cytoplasm</keyword>
<dbReference type="Pfam" id="PF01325">
    <property type="entry name" value="Fe_dep_repress"/>
    <property type="match status" value="1"/>
</dbReference>
<evidence type="ECO:0000256" key="7">
    <source>
        <dbReference type="ARBA" id="ARBA00023125"/>
    </source>
</evidence>
<comment type="subunit">
    <text evidence="3">Homodimer.</text>
</comment>
<dbReference type="EMBL" id="CP049889">
    <property type="protein sequence ID" value="QIK52482.1"/>
    <property type="molecule type" value="Genomic_DNA"/>
</dbReference>
<dbReference type="InterPro" id="IPR001367">
    <property type="entry name" value="Fe_dep_repressor"/>
</dbReference>
<keyword evidence="14" id="KW-1185">Reference proteome</keyword>
<dbReference type="SMART" id="SM00529">
    <property type="entry name" value="HTH_DTXR"/>
    <property type="match status" value="1"/>
</dbReference>
<dbReference type="GO" id="GO:0003677">
    <property type="term" value="F:DNA binding"/>
    <property type="evidence" value="ECO:0007669"/>
    <property type="project" value="UniProtKB-KW"/>
</dbReference>
<proteinExistence type="inferred from homology"/>
<dbReference type="InterPro" id="IPR036390">
    <property type="entry name" value="WH_DNA-bd_sf"/>
</dbReference>
<dbReference type="Gene3D" id="1.10.60.10">
    <property type="entry name" value="Iron dependent repressor, metal binding and dimerisation domain"/>
    <property type="match status" value="1"/>
</dbReference>
<keyword evidence="8" id="KW-0010">Activator</keyword>
<evidence type="ECO:0000256" key="4">
    <source>
        <dbReference type="ARBA" id="ARBA00022490"/>
    </source>
</evidence>
<dbReference type="GO" id="GO:0046914">
    <property type="term" value="F:transition metal ion binding"/>
    <property type="evidence" value="ECO:0007669"/>
    <property type="project" value="InterPro"/>
</dbReference>
<keyword evidence="7" id="KW-0238">DNA-binding</keyword>
<organism evidence="13 14">
    <name type="scientific">Jeotgalibaca porci</name>
    <dbReference type="NCBI Taxonomy" id="1868793"/>
    <lineage>
        <taxon>Bacteria</taxon>
        <taxon>Bacillati</taxon>
        <taxon>Bacillota</taxon>
        <taxon>Bacilli</taxon>
        <taxon>Lactobacillales</taxon>
        <taxon>Carnobacteriaceae</taxon>
        <taxon>Jeotgalibaca</taxon>
    </lineage>
</organism>
<keyword evidence="10" id="KW-0464">Manganese</keyword>
<reference evidence="13 14" key="1">
    <citation type="journal article" date="2017" name="Int. J. Syst. Evol. Microbiol.">
        <title>Jeotgalibaca porci sp. nov. and Jeotgalibaca arthritidis sp. nov., isolated from pigs, and emended description of the genus Jeotgalibaca.</title>
        <authorList>
            <person name="Zamora L."/>
            <person name="Perez-Sancho M."/>
            <person name="Dominguez L."/>
            <person name="Fernandez-Garayzabal J.F."/>
            <person name="Vela A.I."/>
        </authorList>
    </citation>
    <scope>NUCLEOTIDE SEQUENCE [LARGE SCALE GENOMIC DNA]</scope>
    <source>
        <strain evidence="13 14">CCUG 69148</strain>
    </source>
</reference>